<dbReference type="SUPFAM" id="SSF46689">
    <property type="entry name" value="Homeodomain-like"/>
    <property type="match status" value="2"/>
</dbReference>
<feature type="domain" description="Fe/B12 periplasmic-binding" evidence="5">
    <location>
        <begin position="260"/>
        <end position="519"/>
    </location>
</feature>
<dbReference type="Proteomes" id="UP001207626">
    <property type="component" value="Unassembled WGS sequence"/>
</dbReference>
<feature type="domain" description="HTH araC/xylS-type" evidence="4">
    <location>
        <begin position="161"/>
        <end position="259"/>
    </location>
</feature>
<dbReference type="Pfam" id="PF12833">
    <property type="entry name" value="HTH_18"/>
    <property type="match status" value="1"/>
</dbReference>
<dbReference type="RefSeq" id="WP_087434799.1">
    <property type="nucleotide sequence ID" value="NZ_JAMDLV010000015.1"/>
</dbReference>
<evidence type="ECO:0000259" key="5">
    <source>
        <dbReference type="PROSITE" id="PS50983"/>
    </source>
</evidence>
<evidence type="ECO:0000259" key="4">
    <source>
        <dbReference type="PROSITE" id="PS01124"/>
    </source>
</evidence>
<organism evidence="6 7">
    <name type="scientific">Paenibacillus apiarius</name>
    <dbReference type="NCBI Taxonomy" id="46240"/>
    <lineage>
        <taxon>Bacteria</taxon>
        <taxon>Bacillati</taxon>
        <taxon>Bacillota</taxon>
        <taxon>Bacilli</taxon>
        <taxon>Bacillales</taxon>
        <taxon>Paenibacillaceae</taxon>
        <taxon>Paenibacillus</taxon>
    </lineage>
</organism>
<dbReference type="InterPro" id="IPR009057">
    <property type="entry name" value="Homeodomain-like_sf"/>
</dbReference>
<sequence length="527" mass="60839">MMEDYHYRLEEAVSISLKAGSPSFQKELQYPSIFLCTEGSVFIRHSSGTRLQHGSLIFFEKGECITIDSPVTIDAELYLISFTPYVLSNAGTDELWYRRNYQMLPKSGLTKINVVEKIRKGADALVQGNDPSHIRQIYLLELLHEACLEEKRSRTGSALFEEALAFIQHHYHLPLKREDIAGEMGFHPHYFSRWFKEKAGRNFQTYISEIRIRKAQELLLETQLTIADIAAKVGFADNLYFSRVFKQKSGMTPSAYRFTEKRIIAFGFAETLLAIGIRPIAVDQMSWEKSPYLREQLPNTIVIDPWSFEKIKELKPEWIVAPAHINSNLLHTCKQICPVLTKEWLEPDPLTQLRDFGNLFRRQEESEAWCARFEMRAGQYRQQFSQNGLYEKTIACYEIAYGKCYVLDRLSRGSFVLYDVLGAKAPEPVKQEVLDTNQWLTVRADEVGPYTADIMIVTVYEEDQSRETREFLNSPSWQELTSSGIHTMIFPPYHLMRANSGISLENQLHALADALLNTDRYDNSPYE</sequence>
<dbReference type="InterPro" id="IPR020449">
    <property type="entry name" value="Tscrpt_reg_AraC-type_HTH"/>
</dbReference>
<evidence type="ECO:0000256" key="2">
    <source>
        <dbReference type="ARBA" id="ARBA00023125"/>
    </source>
</evidence>
<dbReference type="PANTHER" id="PTHR43280">
    <property type="entry name" value="ARAC-FAMILY TRANSCRIPTIONAL REGULATOR"/>
    <property type="match status" value="1"/>
</dbReference>
<dbReference type="Gene3D" id="1.10.10.60">
    <property type="entry name" value="Homeodomain-like"/>
    <property type="match status" value="2"/>
</dbReference>
<dbReference type="PROSITE" id="PS00041">
    <property type="entry name" value="HTH_ARAC_FAMILY_1"/>
    <property type="match status" value="1"/>
</dbReference>
<evidence type="ECO:0000313" key="7">
    <source>
        <dbReference type="Proteomes" id="UP001207626"/>
    </source>
</evidence>
<evidence type="ECO:0000256" key="1">
    <source>
        <dbReference type="ARBA" id="ARBA00023015"/>
    </source>
</evidence>
<dbReference type="InterPro" id="IPR018062">
    <property type="entry name" value="HTH_AraC-typ_CS"/>
</dbReference>
<reference evidence="6 7" key="1">
    <citation type="submission" date="2022-05" db="EMBL/GenBank/DDBJ databases">
        <title>Genome Sequencing of Bee-Associated Microbes.</title>
        <authorList>
            <person name="Dunlap C."/>
        </authorList>
    </citation>
    <scope>NUCLEOTIDE SEQUENCE [LARGE SCALE GENOMIC DNA]</scope>
    <source>
        <strain evidence="6 7">NRRL NRS-1438</strain>
    </source>
</reference>
<dbReference type="Pfam" id="PF01497">
    <property type="entry name" value="Peripla_BP_2"/>
    <property type="match status" value="1"/>
</dbReference>
<evidence type="ECO:0000313" key="6">
    <source>
        <dbReference type="EMBL" id="MCY9519561.1"/>
    </source>
</evidence>
<dbReference type="EMBL" id="JAMDLW010000008">
    <property type="protein sequence ID" value="MCY9519561.1"/>
    <property type="molecule type" value="Genomic_DNA"/>
</dbReference>
<protein>
    <submittedName>
        <fullName evidence="6">AraC family transcriptional regulator</fullName>
    </submittedName>
</protein>
<proteinExistence type="predicted"/>
<comment type="caution">
    <text evidence="6">The sequence shown here is derived from an EMBL/GenBank/DDBJ whole genome shotgun (WGS) entry which is preliminary data.</text>
</comment>
<keyword evidence="2" id="KW-0238">DNA-binding</keyword>
<dbReference type="PRINTS" id="PR00032">
    <property type="entry name" value="HTHARAC"/>
</dbReference>
<evidence type="ECO:0000256" key="3">
    <source>
        <dbReference type="ARBA" id="ARBA00023163"/>
    </source>
</evidence>
<keyword evidence="3" id="KW-0804">Transcription</keyword>
<dbReference type="PANTHER" id="PTHR43280:SF10">
    <property type="entry name" value="REGULATORY PROTEIN POCR"/>
    <property type="match status" value="1"/>
</dbReference>
<dbReference type="PROSITE" id="PS50983">
    <property type="entry name" value="FE_B12_PBP"/>
    <property type="match status" value="1"/>
</dbReference>
<dbReference type="SMART" id="SM00342">
    <property type="entry name" value="HTH_ARAC"/>
    <property type="match status" value="1"/>
</dbReference>
<name>A0ABT4DQD8_9BACL</name>
<dbReference type="InterPro" id="IPR002491">
    <property type="entry name" value="ABC_transptr_periplasmic_BD"/>
</dbReference>
<accession>A0ABT4DQD8</accession>
<keyword evidence="7" id="KW-1185">Reference proteome</keyword>
<dbReference type="InterPro" id="IPR018060">
    <property type="entry name" value="HTH_AraC"/>
</dbReference>
<gene>
    <name evidence="6" type="ORF">M5X09_07675</name>
</gene>
<dbReference type="Gene3D" id="3.40.50.1980">
    <property type="entry name" value="Nitrogenase molybdenum iron protein domain"/>
    <property type="match status" value="2"/>
</dbReference>
<dbReference type="SUPFAM" id="SSF53807">
    <property type="entry name" value="Helical backbone' metal receptor"/>
    <property type="match status" value="1"/>
</dbReference>
<keyword evidence="1" id="KW-0805">Transcription regulation</keyword>
<dbReference type="PROSITE" id="PS01124">
    <property type="entry name" value="HTH_ARAC_FAMILY_2"/>
    <property type="match status" value="1"/>
</dbReference>